<dbReference type="SUPFAM" id="SSF48576">
    <property type="entry name" value="Terpenoid synthases"/>
    <property type="match status" value="1"/>
</dbReference>
<organism evidence="1 2">
    <name type="scientific">Halosolutus amylolyticus</name>
    <dbReference type="NCBI Taxonomy" id="2932267"/>
    <lineage>
        <taxon>Archaea</taxon>
        <taxon>Methanobacteriati</taxon>
        <taxon>Methanobacteriota</taxon>
        <taxon>Stenosarchaea group</taxon>
        <taxon>Halobacteria</taxon>
        <taxon>Halobacteriales</taxon>
        <taxon>Natrialbaceae</taxon>
        <taxon>Halosolutus</taxon>
    </lineage>
</organism>
<comment type="caution">
    <text evidence="1">The sequence shown here is derived from an EMBL/GenBank/DDBJ whole genome shotgun (WGS) entry which is preliminary data.</text>
</comment>
<name>A0ABD5PS60_9EURY</name>
<dbReference type="InterPro" id="IPR008949">
    <property type="entry name" value="Isoprenoid_synthase_dom_sf"/>
</dbReference>
<keyword evidence="2" id="KW-1185">Reference proteome</keyword>
<evidence type="ECO:0000313" key="1">
    <source>
        <dbReference type="EMBL" id="MFC4543437.1"/>
    </source>
</evidence>
<evidence type="ECO:0000313" key="2">
    <source>
        <dbReference type="Proteomes" id="UP001595898"/>
    </source>
</evidence>
<protein>
    <submittedName>
        <fullName evidence="1">Uncharacterized protein</fullName>
    </submittedName>
</protein>
<reference evidence="1 2" key="1">
    <citation type="journal article" date="2019" name="Int. J. Syst. Evol. Microbiol.">
        <title>The Global Catalogue of Microorganisms (GCM) 10K type strain sequencing project: providing services to taxonomists for standard genome sequencing and annotation.</title>
        <authorList>
            <consortium name="The Broad Institute Genomics Platform"/>
            <consortium name="The Broad Institute Genome Sequencing Center for Infectious Disease"/>
            <person name="Wu L."/>
            <person name="Ma J."/>
        </authorList>
    </citation>
    <scope>NUCLEOTIDE SEQUENCE [LARGE SCALE GENOMIC DNA]</scope>
    <source>
        <strain evidence="1 2">WLHS5</strain>
    </source>
</reference>
<dbReference type="RefSeq" id="WP_250139888.1">
    <property type="nucleotide sequence ID" value="NZ_JALIQP010000002.1"/>
</dbReference>
<dbReference type="EMBL" id="JBHSFA010000007">
    <property type="protein sequence ID" value="MFC4543437.1"/>
    <property type="molecule type" value="Genomic_DNA"/>
</dbReference>
<dbReference type="Proteomes" id="UP001595898">
    <property type="component" value="Unassembled WGS sequence"/>
</dbReference>
<accession>A0ABD5PS60</accession>
<gene>
    <name evidence="1" type="ORF">ACFO5R_16015</name>
</gene>
<proteinExistence type="predicted"/>
<dbReference type="AlphaFoldDB" id="A0ABD5PS60"/>
<sequence length="331" mass="37369">MASNHLQSETTGRDSIVAAVRRQELPESIVPLLDAYDDAIGNRDPYLWRWLTHLFPKFTLSCVDDDHAGRAQEAKLLSSLFVTVVDDVAEKRGDRATFEEASKVPFDYCQADPDRRGVDDETIRFLQRVWATFSATIEDSPRLGAFRDVLRFDLQQVVQAIEYARVADAHPALVSERDLWRYDVHNMMIFVYADLDLVNAPSFDAGELGALRQLVRRTQRMARICNWLVTWKRELHEGDLVSGIVVRALESGVVSRDRLEAVRASPTPETVDPVIEAIEGSDLEAQFLADWQAEYDAAGTLVGDLDSVDGKAYLEAFERILVYHVESRGLL</sequence>